<evidence type="ECO:0000313" key="2">
    <source>
        <dbReference type="EMBL" id="OYO17478.1"/>
    </source>
</evidence>
<organism evidence="2 3">
    <name type="scientific">Enemella evansiae</name>
    <dbReference type="NCBI Taxonomy" id="2016499"/>
    <lineage>
        <taxon>Bacteria</taxon>
        <taxon>Bacillati</taxon>
        <taxon>Actinomycetota</taxon>
        <taxon>Actinomycetes</taxon>
        <taxon>Propionibacteriales</taxon>
        <taxon>Propionibacteriaceae</taxon>
        <taxon>Enemella</taxon>
    </lineage>
</organism>
<dbReference type="Proteomes" id="UP000215896">
    <property type="component" value="Unassembled WGS sequence"/>
</dbReference>
<proteinExistence type="predicted"/>
<evidence type="ECO:0000256" key="1">
    <source>
        <dbReference type="SAM" id="Phobius"/>
    </source>
</evidence>
<sequence length="69" mass="6694">MAAIAAALFAFVALTLVALLGQGTATGSGLLADTGSTLSAWGLGAIAVIVLVGIACLVIGRLRGNSHTD</sequence>
<evidence type="ECO:0000313" key="3">
    <source>
        <dbReference type="Proteomes" id="UP000215896"/>
    </source>
</evidence>
<keyword evidence="3" id="KW-1185">Reference proteome</keyword>
<keyword evidence="1" id="KW-0472">Membrane</keyword>
<name>A0A255GNT9_9ACTN</name>
<dbReference type="AlphaFoldDB" id="A0A255GNT9"/>
<comment type="caution">
    <text evidence="2">The sequence shown here is derived from an EMBL/GenBank/DDBJ whole genome shotgun (WGS) entry which is preliminary data.</text>
</comment>
<keyword evidence="1" id="KW-0812">Transmembrane</keyword>
<gene>
    <name evidence="2" type="ORF">CGZ94_00785</name>
</gene>
<dbReference type="EMBL" id="NMVO01000001">
    <property type="protein sequence ID" value="OYO17478.1"/>
    <property type="molecule type" value="Genomic_DNA"/>
</dbReference>
<reference evidence="2 3" key="1">
    <citation type="submission" date="2017-07" db="EMBL/GenBank/DDBJ databases">
        <title>Draft whole genome sequences of clinical Proprionibacteriaceae strains.</title>
        <authorList>
            <person name="Bernier A.-M."/>
            <person name="Bernard K."/>
            <person name="Domingo M.-C."/>
        </authorList>
    </citation>
    <scope>NUCLEOTIDE SEQUENCE [LARGE SCALE GENOMIC DNA]</scope>
    <source>
        <strain evidence="2 3">NML 030167</strain>
    </source>
</reference>
<feature type="transmembrane region" description="Helical" evidence="1">
    <location>
        <begin position="41"/>
        <end position="60"/>
    </location>
</feature>
<accession>A0A255GNT9</accession>
<protein>
    <submittedName>
        <fullName evidence="2">Uncharacterized protein</fullName>
    </submittedName>
</protein>
<keyword evidence="1" id="KW-1133">Transmembrane helix</keyword>